<dbReference type="Pfam" id="PF03961">
    <property type="entry name" value="FapA"/>
    <property type="match status" value="1"/>
</dbReference>
<evidence type="ECO:0000259" key="2">
    <source>
        <dbReference type="Pfam" id="PF20250"/>
    </source>
</evidence>
<dbReference type="Proteomes" id="UP000001732">
    <property type="component" value="Chromosome"/>
</dbReference>
<dbReference type="PANTHER" id="PTHR38032:SF1">
    <property type="entry name" value="RNA-BINDING PROTEIN KHPB N-TERMINAL DOMAIN-CONTAINING PROTEIN"/>
    <property type="match status" value="1"/>
</dbReference>
<name>B5Y7G3_COPPD</name>
<dbReference type="OrthoDB" id="9816426at2"/>
<dbReference type="InterPro" id="IPR005646">
    <property type="entry name" value="FapA"/>
</dbReference>
<dbReference type="AlphaFoldDB" id="B5Y7G3"/>
<evidence type="ECO:0000313" key="3">
    <source>
        <dbReference type="EMBL" id="ACI18215.1"/>
    </source>
</evidence>
<organism evidence="3 4">
    <name type="scientific">Coprothermobacter proteolyticus (strain ATCC 35245 / DSM 5265 / OCM 4 / BT)</name>
    <dbReference type="NCBI Taxonomy" id="309798"/>
    <lineage>
        <taxon>Bacteria</taxon>
        <taxon>Pseudomonadati</taxon>
        <taxon>Coprothermobacterota</taxon>
        <taxon>Coprothermobacteria</taxon>
        <taxon>Coprothermobacterales</taxon>
        <taxon>Coprothermobacteraceae</taxon>
        <taxon>Coprothermobacter</taxon>
    </lineage>
</organism>
<feature type="coiled-coil region" evidence="1">
    <location>
        <begin position="427"/>
        <end position="461"/>
    </location>
</feature>
<proteinExistence type="predicted"/>
<gene>
    <name evidence="3" type="ordered locus">COPRO5265_0343</name>
</gene>
<feature type="domain" description="Flagellar Assembly Protein A N-terminal region" evidence="2">
    <location>
        <begin position="70"/>
        <end position="236"/>
    </location>
</feature>
<sequence>MIKKDGVAVRCGEQGIELCMEESGMSPTKVLSTLMEMRINVEKPEVIVDAIKNPGSWVVITKEPTIPDVMIEITDDEMEAYATYLPGFCSFQLSEEEILKLLKDKSLELISDDVAKMLLHAPLERILVAKGVPPVDGEDASLEWVYQKPVNPVAEDAQYVDFKEIISKWDYVTAGTVLVEKNPPQRGTPGKTVKGRIIAAKDGRDIDLRKMAGKNTLVTEDGLKIIAKIDGVVVKEGTRVSIISQLIVSGDVDYHTGNIEDFVDAVQIMGTVREGFKVKAKTSIQVHGVVEGAQLEAGQNIKIDGVVAGNDKAVLVAGNAVMARQITKARVQAPIVIAESGVLFSHVECTDLYLTHSKARIAGSTVLAERFIVAPNVGNDLAERVVLQITAPKSLNQEYEYVARVLSEKRKEYNEIQELAKKSPTMLKLYEEKMAMTATEIETLDERIKELLTRIQDSLKKARIFVREIVYPNVEIRFGSSVYLVRNELSFVTFVFEDGQVKFYPFSSPPPIPRVIISR</sequence>
<dbReference type="EMBL" id="CP001145">
    <property type="protein sequence ID" value="ACI18215.1"/>
    <property type="molecule type" value="Genomic_DNA"/>
</dbReference>
<accession>B5Y7G3</accession>
<dbReference type="KEGG" id="cpo:COPRO5265_0343"/>
<keyword evidence="1" id="KW-0175">Coiled coil</keyword>
<keyword evidence="4" id="KW-1185">Reference proteome</keyword>
<dbReference type="PANTHER" id="PTHR38032">
    <property type="entry name" value="POLYMERASE-RELATED"/>
    <property type="match status" value="1"/>
</dbReference>
<dbReference type="STRING" id="309798.COPRO5265_0343"/>
<dbReference type="eggNOG" id="COG1315">
    <property type="taxonomic scope" value="Bacteria"/>
</dbReference>
<dbReference type="InterPro" id="IPR046866">
    <property type="entry name" value="FapA_N"/>
</dbReference>
<dbReference type="Pfam" id="PF20250">
    <property type="entry name" value="FapA_N"/>
    <property type="match status" value="1"/>
</dbReference>
<reference evidence="4" key="1">
    <citation type="submission" date="2008-08" db="EMBL/GenBank/DDBJ databases">
        <title>The complete genome sequence of Coprothermobacter proteolyticus strain ATCC 5245 / DSM 5265 / BT.</title>
        <authorList>
            <person name="Dodson R.J."/>
            <person name="Durkin A.S."/>
            <person name="Wu M."/>
            <person name="Eisen J."/>
            <person name="Sutton G."/>
        </authorList>
    </citation>
    <scope>NUCLEOTIDE SEQUENCE [LARGE SCALE GENOMIC DNA]</scope>
    <source>
        <strain evidence="4">ATCC 35245 / DSM 5265 / OCM 4 / BT</strain>
    </source>
</reference>
<evidence type="ECO:0000256" key="1">
    <source>
        <dbReference type="SAM" id="Coils"/>
    </source>
</evidence>
<reference evidence="3 4" key="2">
    <citation type="journal article" date="2014" name="Genome Announc.">
        <title>Complete Genome Sequence of Coprothermobacter proteolyticus DSM 5265.</title>
        <authorList>
            <person name="Alexiev A."/>
            <person name="Coil D.A."/>
            <person name="Badger J.H."/>
            <person name="Enticknap J."/>
            <person name="Ward N."/>
            <person name="Robb F.T."/>
            <person name="Eisen J.A."/>
        </authorList>
    </citation>
    <scope>NUCLEOTIDE SEQUENCE [LARGE SCALE GENOMIC DNA]</scope>
    <source>
        <strain evidence="4">ATCC 35245 / DSM 5265 / OCM 4 / BT</strain>
    </source>
</reference>
<dbReference type="InterPro" id="IPR046865">
    <property type="entry name" value="FapA_b_solenoid"/>
</dbReference>
<protein>
    <recommendedName>
        <fullName evidence="2">Flagellar Assembly Protein A N-terminal region domain-containing protein</fullName>
    </recommendedName>
</protein>
<evidence type="ECO:0000313" key="4">
    <source>
        <dbReference type="Proteomes" id="UP000001732"/>
    </source>
</evidence>